<feature type="transmembrane region" description="Helical" evidence="1">
    <location>
        <begin position="23"/>
        <end position="50"/>
    </location>
</feature>
<keyword evidence="3" id="KW-1185">Reference proteome</keyword>
<name>A0A1V8M3L6_9GAMM</name>
<evidence type="ECO:0008006" key="4">
    <source>
        <dbReference type="Google" id="ProtNLM"/>
    </source>
</evidence>
<keyword evidence="1" id="KW-1133">Transmembrane helix</keyword>
<dbReference type="OrthoDB" id="428263at2"/>
<proteinExistence type="predicted"/>
<dbReference type="Pfam" id="PF08592">
    <property type="entry name" value="Anthrone_oxy"/>
    <property type="match status" value="1"/>
</dbReference>
<dbReference type="EMBL" id="LPUF01000002">
    <property type="protein sequence ID" value="OQK16159.1"/>
    <property type="molecule type" value="Genomic_DNA"/>
</dbReference>
<accession>A0A1V8M3L6</accession>
<sequence length="130" mass="14195">MTALGNIAPAEGIKAMQRINIDLFCWSFSFLFFGIPLASLGLGVYAVWQWSEPDSVFYLMGGIVYLAGCFGVTAAANVPLNNALAQIDPDADSATNEWRMYLVRSTHWNHVRTVACLIACILIISASYAN</sequence>
<keyword evidence="1" id="KW-0812">Transmembrane</keyword>
<feature type="transmembrane region" description="Helical" evidence="1">
    <location>
        <begin position="56"/>
        <end position="76"/>
    </location>
</feature>
<feature type="transmembrane region" description="Helical" evidence="1">
    <location>
        <begin position="109"/>
        <end position="129"/>
    </location>
</feature>
<evidence type="ECO:0000313" key="2">
    <source>
        <dbReference type="EMBL" id="OQK16159.1"/>
    </source>
</evidence>
<keyword evidence="1" id="KW-0472">Membrane</keyword>
<dbReference type="RefSeq" id="WP_080523534.1">
    <property type="nucleotide sequence ID" value="NZ_LPUF01000002.1"/>
</dbReference>
<gene>
    <name evidence="2" type="ORF">AU255_13720</name>
</gene>
<dbReference type="InterPro" id="IPR013901">
    <property type="entry name" value="Anthrone_oxy"/>
</dbReference>
<protein>
    <recommendedName>
        <fullName evidence="4">DUF1772 domain-containing protein</fullName>
    </recommendedName>
</protein>
<dbReference type="AlphaFoldDB" id="A0A1V8M3L6"/>
<evidence type="ECO:0000313" key="3">
    <source>
        <dbReference type="Proteomes" id="UP000191980"/>
    </source>
</evidence>
<reference evidence="2 3" key="1">
    <citation type="submission" date="2015-12" db="EMBL/GenBank/DDBJ databases">
        <authorList>
            <person name="Shamseldin A."/>
            <person name="Moawad H."/>
            <person name="Abd El-Rahim W.M."/>
            <person name="Sadowsky M.J."/>
        </authorList>
    </citation>
    <scope>NUCLEOTIDE SEQUENCE [LARGE SCALE GENOMIC DNA]</scope>
    <source>
        <strain evidence="2 3">WF1</strain>
    </source>
</reference>
<dbReference type="STRING" id="1420851.AU255_13720"/>
<evidence type="ECO:0000256" key="1">
    <source>
        <dbReference type="SAM" id="Phobius"/>
    </source>
</evidence>
<dbReference type="Proteomes" id="UP000191980">
    <property type="component" value="Unassembled WGS sequence"/>
</dbReference>
<comment type="caution">
    <text evidence="2">The sequence shown here is derived from an EMBL/GenBank/DDBJ whole genome shotgun (WGS) entry which is preliminary data.</text>
</comment>
<organism evidence="2 3">
    <name type="scientific">Methyloprofundus sedimenti</name>
    <dbReference type="NCBI Taxonomy" id="1420851"/>
    <lineage>
        <taxon>Bacteria</taxon>
        <taxon>Pseudomonadati</taxon>
        <taxon>Pseudomonadota</taxon>
        <taxon>Gammaproteobacteria</taxon>
        <taxon>Methylococcales</taxon>
        <taxon>Methylococcaceae</taxon>
        <taxon>Methyloprofundus</taxon>
    </lineage>
</organism>